<protein>
    <recommendedName>
        <fullName evidence="3">DUF892 family protein</fullName>
    </recommendedName>
</protein>
<name>A0ABT7IMQ4_9BURK</name>
<reference evidence="1" key="1">
    <citation type="submission" date="2023-03" db="EMBL/GenBank/DDBJ databases">
        <title>Mesosutterella sp. nov. isolated from porcine feces.</title>
        <authorList>
            <person name="Yu S."/>
        </authorList>
    </citation>
    <scope>NUCLEOTIDE SEQUENCE</scope>
    <source>
        <strain evidence="1">AGMB02718</strain>
    </source>
</reference>
<dbReference type="EMBL" id="JAKZJU020000001">
    <property type="protein sequence ID" value="MDL2059649.1"/>
    <property type="molecule type" value="Genomic_DNA"/>
</dbReference>
<comment type="caution">
    <text evidence="1">The sequence shown here is derived from an EMBL/GenBank/DDBJ whole genome shotgun (WGS) entry which is preliminary data.</text>
</comment>
<dbReference type="RefSeq" id="WP_243376539.1">
    <property type="nucleotide sequence ID" value="NZ_JAKZJU020000001.1"/>
</dbReference>
<gene>
    <name evidence="1" type="ORF">MUN46_006875</name>
</gene>
<evidence type="ECO:0008006" key="3">
    <source>
        <dbReference type="Google" id="ProtNLM"/>
    </source>
</evidence>
<evidence type="ECO:0000313" key="1">
    <source>
        <dbReference type="EMBL" id="MDL2059649.1"/>
    </source>
</evidence>
<dbReference type="Proteomes" id="UP001165481">
    <property type="component" value="Unassembled WGS sequence"/>
</dbReference>
<accession>A0ABT7IMQ4</accession>
<organism evidence="1 2">
    <name type="scientific">Mesosutterella faecium</name>
    <dbReference type="NCBI Taxonomy" id="2925194"/>
    <lineage>
        <taxon>Bacteria</taxon>
        <taxon>Pseudomonadati</taxon>
        <taxon>Pseudomonadota</taxon>
        <taxon>Betaproteobacteria</taxon>
        <taxon>Burkholderiales</taxon>
        <taxon>Sutterellaceae</taxon>
        <taxon>Mesosutterella</taxon>
    </lineage>
</organism>
<proteinExistence type="predicted"/>
<evidence type="ECO:0000313" key="2">
    <source>
        <dbReference type="Proteomes" id="UP001165481"/>
    </source>
</evidence>
<keyword evidence="2" id="KW-1185">Reference proteome</keyword>
<sequence>MENDSNDEARSAGQPEAQAVRLSLGDRDDVYQICFAFIENVSEILVSASAGEITSEEAEERMASVNQWLTAALLGKIPGIKAEPGWTGAPLARSLASQLASELSRLPREAQEELSSVEGVLMFTSMVFMHEVQEMVSRINHVPEDQAEEAVERQGREMHELCEKWADRFTGGGRPDIIIASS</sequence>